<proteinExistence type="predicted"/>
<dbReference type="STRING" id="1081108.A0A162KM76"/>
<evidence type="ECO:0008006" key="4">
    <source>
        <dbReference type="Google" id="ProtNLM"/>
    </source>
</evidence>
<evidence type="ECO:0000256" key="1">
    <source>
        <dbReference type="SAM" id="SignalP"/>
    </source>
</evidence>
<accession>A0A162KM76</accession>
<feature type="chain" id="PRO_5007836990" description="Metallopeptidase, catalytic domain protein" evidence="1">
    <location>
        <begin position="19"/>
        <end position="305"/>
    </location>
</feature>
<feature type="signal peptide" evidence="1">
    <location>
        <begin position="1"/>
        <end position="18"/>
    </location>
</feature>
<protein>
    <recommendedName>
        <fullName evidence="4">Metallopeptidase, catalytic domain protein</fullName>
    </recommendedName>
</protein>
<dbReference type="OrthoDB" id="2142213at2759"/>
<gene>
    <name evidence="2" type="ORF">LEL_06692</name>
</gene>
<dbReference type="AlphaFoldDB" id="A0A162KM76"/>
<keyword evidence="3" id="KW-1185">Reference proteome</keyword>
<organism evidence="2 3">
    <name type="scientific">Akanthomyces lecanii RCEF 1005</name>
    <dbReference type="NCBI Taxonomy" id="1081108"/>
    <lineage>
        <taxon>Eukaryota</taxon>
        <taxon>Fungi</taxon>
        <taxon>Dikarya</taxon>
        <taxon>Ascomycota</taxon>
        <taxon>Pezizomycotina</taxon>
        <taxon>Sordariomycetes</taxon>
        <taxon>Hypocreomycetidae</taxon>
        <taxon>Hypocreales</taxon>
        <taxon>Cordycipitaceae</taxon>
        <taxon>Akanthomyces</taxon>
        <taxon>Cordyceps confragosa</taxon>
    </lineage>
</organism>
<name>A0A162KM76_CORDF</name>
<dbReference type="EMBL" id="AZHF01000004">
    <property type="protein sequence ID" value="OAA77008.1"/>
    <property type="molecule type" value="Genomic_DNA"/>
</dbReference>
<dbReference type="Proteomes" id="UP000076881">
    <property type="component" value="Unassembled WGS sequence"/>
</dbReference>
<comment type="caution">
    <text evidence="2">The sequence shown here is derived from an EMBL/GenBank/DDBJ whole genome shotgun (WGS) entry which is preliminary data.</text>
</comment>
<keyword evidence="1" id="KW-0732">Signal</keyword>
<sequence>MKFDVFAASLAMAIPALADLLPHAGIPDDQFNYGKMAAHLEHQLGFAGSYSRDYWVHGWLPQSCKDMANEFGLDPNDFTVFSAHYADCDRAWIFCRHKDSAADEGNMLEMFGRTPVGMRQFVRHLVGLPSYLSKWDAQATPSGDVRFFSRIDMPLLLHEVSHSMDWHALSGYGDTFSSSRIWSDAYYRDSHTPSEYGRANWMEDFAEAGKCGVADANLAGGFGSITDWWPTIQNQYMAYEWYFGAFIKSGGSCTRRFANSATVQMNGNSKRAVSAEPEDPVTNSSIATIQPKPHLEGQITACQLK</sequence>
<evidence type="ECO:0000313" key="2">
    <source>
        <dbReference type="EMBL" id="OAA77008.1"/>
    </source>
</evidence>
<dbReference type="SUPFAM" id="SSF55486">
    <property type="entry name" value="Metalloproteases ('zincins'), catalytic domain"/>
    <property type="match status" value="1"/>
</dbReference>
<evidence type="ECO:0000313" key="3">
    <source>
        <dbReference type="Proteomes" id="UP000076881"/>
    </source>
</evidence>
<reference evidence="2 3" key="1">
    <citation type="journal article" date="2016" name="Genome Biol. Evol.">
        <title>Divergent and convergent evolution of fungal pathogenicity.</title>
        <authorList>
            <person name="Shang Y."/>
            <person name="Xiao G."/>
            <person name="Zheng P."/>
            <person name="Cen K."/>
            <person name="Zhan S."/>
            <person name="Wang C."/>
        </authorList>
    </citation>
    <scope>NUCLEOTIDE SEQUENCE [LARGE SCALE GENOMIC DNA]</scope>
    <source>
        <strain evidence="2 3">RCEF 1005</strain>
    </source>
</reference>